<sequence>MTTTPARSASFLLPVSFVALWSTGFIGAKLGLPSAGAFTFLTIRFAAVALLLALVSVVTRAPWPKTRREIGHMAVAGLLVHAIYLGGVFAAIGVGVEAGVAALICGLQPVLVAFAAGPLFGERLRPVQWIGLTLGLVGVVLVVAQKLALGLGTPAGVALVIFALLGITIGTLYQKRFCAGMDLRSGAVVQFAAATLALAPFATVLEGWRVEFTPAFIFALVWLVLVLSVGAITLLYVLIRRGAAAEVASLFFLVPPTTALMAWLLFGETLEPVSALGMATVVVGVALVNRSPRQPQN</sequence>
<keyword evidence="8" id="KW-0067">ATP-binding</keyword>
<feature type="transmembrane region" description="Helical" evidence="6">
    <location>
        <begin position="129"/>
        <end position="149"/>
    </location>
</feature>
<feature type="transmembrane region" description="Helical" evidence="6">
    <location>
        <begin position="98"/>
        <end position="117"/>
    </location>
</feature>
<feature type="domain" description="EamA" evidence="7">
    <location>
        <begin position="156"/>
        <end position="289"/>
    </location>
</feature>
<keyword evidence="9" id="KW-1185">Reference proteome</keyword>
<dbReference type="InterPro" id="IPR000620">
    <property type="entry name" value="EamA_dom"/>
</dbReference>
<reference evidence="8" key="1">
    <citation type="submission" date="2021-02" db="EMBL/GenBank/DDBJ databases">
        <title>Genome sequence of Rhodospirillales sp. strain TMPK1 isolated from soil.</title>
        <authorList>
            <person name="Nakai R."/>
            <person name="Kusada H."/>
            <person name="Tamaki H."/>
        </authorList>
    </citation>
    <scope>NUCLEOTIDE SEQUENCE</scope>
    <source>
        <strain evidence="8">TMPK1</strain>
    </source>
</reference>
<dbReference type="RefSeq" id="WP_420244981.1">
    <property type="nucleotide sequence ID" value="NZ_BOPV01000001.1"/>
</dbReference>
<comment type="subcellular location">
    <subcellularLocation>
        <location evidence="1">Membrane</location>
        <topology evidence="1">Multi-pass membrane protein</topology>
    </subcellularLocation>
</comment>
<dbReference type="Pfam" id="PF00892">
    <property type="entry name" value="EamA"/>
    <property type="match status" value="2"/>
</dbReference>
<organism evidence="8 9">
    <name type="scientific">Roseiterribacter gracilis</name>
    <dbReference type="NCBI Taxonomy" id="2812848"/>
    <lineage>
        <taxon>Bacteria</taxon>
        <taxon>Pseudomonadati</taxon>
        <taxon>Pseudomonadota</taxon>
        <taxon>Alphaproteobacteria</taxon>
        <taxon>Rhodospirillales</taxon>
        <taxon>Roseiterribacteraceae</taxon>
        <taxon>Roseiterribacter</taxon>
    </lineage>
</organism>
<comment type="similarity">
    <text evidence="2">Belongs to the EamA transporter family.</text>
</comment>
<evidence type="ECO:0000256" key="4">
    <source>
        <dbReference type="ARBA" id="ARBA00022989"/>
    </source>
</evidence>
<evidence type="ECO:0000313" key="8">
    <source>
        <dbReference type="EMBL" id="GIL41491.1"/>
    </source>
</evidence>
<evidence type="ECO:0000256" key="5">
    <source>
        <dbReference type="ARBA" id="ARBA00023136"/>
    </source>
</evidence>
<evidence type="ECO:0000256" key="1">
    <source>
        <dbReference type="ARBA" id="ARBA00004141"/>
    </source>
</evidence>
<dbReference type="EMBL" id="BOPV01000001">
    <property type="protein sequence ID" value="GIL41491.1"/>
    <property type="molecule type" value="Genomic_DNA"/>
</dbReference>
<dbReference type="PANTHER" id="PTHR32322">
    <property type="entry name" value="INNER MEMBRANE TRANSPORTER"/>
    <property type="match status" value="1"/>
</dbReference>
<feature type="transmembrane region" description="Helical" evidence="6">
    <location>
        <begin position="247"/>
        <end position="266"/>
    </location>
</feature>
<keyword evidence="8" id="KW-0547">Nucleotide-binding</keyword>
<dbReference type="AlphaFoldDB" id="A0A8S8XHL1"/>
<keyword evidence="4 6" id="KW-1133">Transmembrane helix</keyword>
<dbReference type="Gene3D" id="1.10.3730.20">
    <property type="match status" value="2"/>
</dbReference>
<dbReference type="GO" id="GO:0016020">
    <property type="term" value="C:membrane"/>
    <property type="evidence" value="ECO:0007669"/>
    <property type="project" value="UniProtKB-SubCell"/>
</dbReference>
<accession>A0A8S8XHL1</accession>
<feature type="transmembrane region" description="Helical" evidence="6">
    <location>
        <begin position="37"/>
        <end position="58"/>
    </location>
</feature>
<feature type="transmembrane region" description="Helical" evidence="6">
    <location>
        <begin position="272"/>
        <end position="289"/>
    </location>
</feature>
<feature type="transmembrane region" description="Helical" evidence="6">
    <location>
        <begin position="70"/>
        <end position="92"/>
    </location>
</feature>
<dbReference type="PANTHER" id="PTHR32322:SF2">
    <property type="entry name" value="EAMA DOMAIN-CONTAINING PROTEIN"/>
    <property type="match status" value="1"/>
</dbReference>
<feature type="transmembrane region" description="Helical" evidence="6">
    <location>
        <begin position="155"/>
        <end position="173"/>
    </location>
</feature>
<keyword evidence="5 6" id="KW-0472">Membrane</keyword>
<evidence type="ECO:0000256" key="3">
    <source>
        <dbReference type="ARBA" id="ARBA00022692"/>
    </source>
</evidence>
<dbReference type="InterPro" id="IPR037185">
    <property type="entry name" value="EmrE-like"/>
</dbReference>
<gene>
    <name evidence="8" type="ORF">TMPK1_37280</name>
</gene>
<dbReference type="Proteomes" id="UP000681075">
    <property type="component" value="Unassembled WGS sequence"/>
</dbReference>
<proteinExistence type="inferred from homology"/>
<comment type="caution">
    <text evidence="8">The sequence shown here is derived from an EMBL/GenBank/DDBJ whole genome shotgun (WGS) entry which is preliminary data.</text>
</comment>
<evidence type="ECO:0000313" key="9">
    <source>
        <dbReference type="Proteomes" id="UP000681075"/>
    </source>
</evidence>
<keyword evidence="3 6" id="KW-0812">Transmembrane</keyword>
<protein>
    <submittedName>
        <fullName evidence="8">Peptide ABC transporter ATP-binding protein</fullName>
    </submittedName>
</protein>
<feature type="transmembrane region" description="Helical" evidence="6">
    <location>
        <begin position="215"/>
        <end position="238"/>
    </location>
</feature>
<dbReference type="InterPro" id="IPR050638">
    <property type="entry name" value="AA-Vitamin_Transporters"/>
</dbReference>
<feature type="domain" description="EamA" evidence="7">
    <location>
        <begin position="16"/>
        <end position="143"/>
    </location>
</feature>
<feature type="transmembrane region" description="Helical" evidence="6">
    <location>
        <begin position="185"/>
        <end position="203"/>
    </location>
</feature>
<dbReference type="GO" id="GO:0005524">
    <property type="term" value="F:ATP binding"/>
    <property type="evidence" value="ECO:0007669"/>
    <property type="project" value="UniProtKB-KW"/>
</dbReference>
<evidence type="ECO:0000259" key="7">
    <source>
        <dbReference type="Pfam" id="PF00892"/>
    </source>
</evidence>
<name>A0A8S8XHL1_9PROT</name>
<evidence type="ECO:0000256" key="6">
    <source>
        <dbReference type="SAM" id="Phobius"/>
    </source>
</evidence>
<evidence type="ECO:0000256" key="2">
    <source>
        <dbReference type="ARBA" id="ARBA00007362"/>
    </source>
</evidence>
<dbReference type="SUPFAM" id="SSF103481">
    <property type="entry name" value="Multidrug resistance efflux transporter EmrE"/>
    <property type="match status" value="2"/>
</dbReference>